<dbReference type="PANTHER" id="PTHR39165:SF1">
    <property type="entry name" value="DUF456 DOMAIN-CONTAINING PROTEIN"/>
    <property type="match status" value="1"/>
</dbReference>
<dbReference type="InterPro" id="IPR007403">
    <property type="entry name" value="DUF456"/>
</dbReference>
<feature type="transmembrane region" description="Helical" evidence="1">
    <location>
        <begin position="6"/>
        <end position="39"/>
    </location>
</feature>
<keyword evidence="1" id="KW-0472">Membrane</keyword>
<feature type="transmembrane region" description="Helical" evidence="1">
    <location>
        <begin position="51"/>
        <end position="68"/>
    </location>
</feature>
<organism evidence="2 3">
    <name type="scientific">Coprobacter fastidiosus</name>
    <dbReference type="NCBI Taxonomy" id="1099853"/>
    <lineage>
        <taxon>Bacteria</taxon>
        <taxon>Pseudomonadati</taxon>
        <taxon>Bacteroidota</taxon>
        <taxon>Bacteroidia</taxon>
        <taxon>Bacteroidales</taxon>
        <taxon>Barnesiellaceae</taxon>
        <taxon>Coprobacter</taxon>
    </lineage>
</organism>
<protein>
    <submittedName>
        <fullName evidence="2">DUF456 domain-containing protein</fullName>
    </submittedName>
</protein>
<evidence type="ECO:0000313" key="2">
    <source>
        <dbReference type="EMBL" id="HBJ08443.1"/>
    </source>
</evidence>
<keyword evidence="1" id="KW-0812">Transmembrane</keyword>
<reference evidence="2 3" key="1">
    <citation type="journal article" date="2018" name="Nat. Biotechnol.">
        <title>A standardized bacterial taxonomy based on genome phylogeny substantially revises the tree of life.</title>
        <authorList>
            <person name="Parks D.H."/>
            <person name="Chuvochina M."/>
            <person name="Waite D.W."/>
            <person name="Rinke C."/>
            <person name="Skarshewski A."/>
            <person name="Chaumeil P.A."/>
            <person name="Hugenholtz P."/>
        </authorList>
    </citation>
    <scope>NUCLEOTIDE SEQUENCE [LARGE SCALE GENOMIC DNA]</scope>
    <source>
        <strain evidence="2">UBA11482</strain>
    </source>
</reference>
<dbReference type="RefSeq" id="WP_122304349.1">
    <property type="nucleotide sequence ID" value="NZ_CAUBCP010000011.1"/>
</dbReference>
<evidence type="ECO:0000313" key="3">
    <source>
        <dbReference type="Proteomes" id="UP000262954"/>
    </source>
</evidence>
<name>A0A354M1Q4_9BACT</name>
<feature type="transmembrane region" description="Helical" evidence="1">
    <location>
        <begin position="128"/>
        <end position="153"/>
    </location>
</feature>
<comment type="caution">
    <text evidence="2">The sequence shown here is derived from an EMBL/GenBank/DDBJ whole genome shotgun (WGS) entry which is preliminary data.</text>
</comment>
<sequence>MDIVLIILGIICLITGIAGCFLPVLPGPPVAYLGILFLHFTDKVQYSGTQLLIWLLIVIITLILDYFIPMLGSKYSGGSKWGNRGCLIGTIVGLFFLPWGIIAGPFFGAVIGELLGQKELSHAIKSGLGSLVGFLLGTALKFIVCLYFTYTFITSLINA</sequence>
<feature type="transmembrane region" description="Helical" evidence="1">
    <location>
        <begin position="88"/>
        <end position="116"/>
    </location>
</feature>
<accession>A0A354M1Q4</accession>
<gene>
    <name evidence="2" type="ORF">DDY73_05505</name>
</gene>
<dbReference type="Proteomes" id="UP000262954">
    <property type="component" value="Unassembled WGS sequence"/>
</dbReference>
<proteinExistence type="predicted"/>
<evidence type="ECO:0000256" key="1">
    <source>
        <dbReference type="SAM" id="Phobius"/>
    </source>
</evidence>
<dbReference type="EMBL" id="DNWC01000073">
    <property type="protein sequence ID" value="HBJ08443.1"/>
    <property type="molecule type" value="Genomic_DNA"/>
</dbReference>
<keyword evidence="1" id="KW-1133">Transmembrane helix</keyword>
<dbReference type="Pfam" id="PF04306">
    <property type="entry name" value="DUF456"/>
    <property type="match status" value="1"/>
</dbReference>
<dbReference type="AlphaFoldDB" id="A0A354M1Q4"/>
<dbReference type="PANTHER" id="PTHR39165">
    <property type="entry name" value="IG HYPOTHETICAL 17883"/>
    <property type="match status" value="1"/>
</dbReference>